<evidence type="ECO:0000256" key="1">
    <source>
        <dbReference type="SAM" id="SignalP"/>
    </source>
</evidence>
<gene>
    <name evidence="2" type="ORF">A4X09_0g941</name>
</gene>
<reference evidence="2" key="1">
    <citation type="submission" date="2016-04" db="EMBL/GenBank/DDBJ databases">
        <authorList>
            <person name="Nguyen H.D."/>
            <person name="Samba Siva P."/>
            <person name="Cullis J."/>
            <person name="Levesque C.A."/>
            <person name="Hambleton S."/>
        </authorList>
    </citation>
    <scope>NUCLEOTIDE SEQUENCE</scope>
    <source>
        <strain evidence="2">DAOMC 236422</strain>
    </source>
</reference>
<feature type="signal peptide" evidence="1">
    <location>
        <begin position="1"/>
        <end position="19"/>
    </location>
</feature>
<evidence type="ECO:0000313" key="2">
    <source>
        <dbReference type="EMBL" id="KAE8271396.1"/>
    </source>
</evidence>
<sequence>MRASIAFATLATLIAGSIAAPLESRDFPDAITCDGQGITGTLVVRNPDQSTHVASFIRGDSDSEGRIKLTTKYNGTPNPSNAKFVFQVCTSSAYIYGRREEQTLTGFVSPYYHQSKAVTVGNQTSSGGQSYEPSYSLVSDVKASDKFTYTSLGQWFHLYNNGSFYSLAYTGREAGNTAGFTYGPVSRHAGDSIFVEMKYNPSGQLNYNGFVNPFGYALELHP</sequence>
<reference evidence="2" key="2">
    <citation type="journal article" date="2019" name="IMA Fungus">
        <title>Genome sequencing and comparison of five Tilletia species to identify candidate genes for the detection of regulated species infecting wheat.</title>
        <authorList>
            <person name="Nguyen H.D.T."/>
            <person name="Sultana T."/>
            <person name="Kesanakurti P."/>
            <person name="Hambleton S."/>
        </authorList>
    </citation>
    <scope>NUCLEOTIDE SEQUENCE</scope>
    <source>
        <strain evidence="2">DAOMC 236422</strain>
    </source>
</reference>
<name>A0A8X7NCH6_9BASI</name>
<proteinExistence type="predicted"/>
<dbReference type="AlphaFoldDB" id="A0A8X7NCH6"/>
<comment type="caution">
    <text evidence="2">The sequence shown here is derived from an EMBL/GenBank/DDBJ whole genome shotgun (WGS) entry which is preliminary data.</text>
</comment>
<dbReference type="Proteomes" id="UP000078113">
    <property type="component" value="Unassembled WGS sequence"/>
</dbReference>
<feature type="chain" id="PRO_5036480637" evidence="1">
    <location>
        <begin position="20"/>
        <end position="222"/>
    </location>
</feature>
<accession>A0A8X7NCH6</accession>
<keyword evidence="1" id="KW-0732">Signal</keyword>
<protein>
    <submittedName>
        <fullName evidence="2">Uncharacterized protein</fullName>
    </submittedName>
</protein>
<keyword evidence="3" id="KW-1185">Reference proteome</keyword>
<organism evidence="2 3">
    <name type="scientific">Tilletia walkeri</name>
    <dbReference type="NCBI Taxonomy" id="117179"/>
    <lineage>
        <taxon>Eukaryota</taxon>
        <taxon>Fungi</taxon>
        <taxon>Dikarya</taxon>
        <taxon>Basidiomycota</taxon>
        <taxon>Ustilaginomycotina</taxon>
        <taxon>Exobasidiomycetes</taxon>
        <taxon>Tilletiales</taxon>
        <taxon>Tilletiaceae</taxon>
        <taxon>Tilletia</taxon>
    </lineage>
</organism>
<dbReference type="EMBL" id="LWDG02000019">
    <property type="protein sequence ID" value="KAE8271396.1"/>
    <property type="molecule type" value="Genomic_DNA"/>
</dbReference>
<evidence type="ECO:0000313" key="3">
    <source>
        <dbReference type="Proteomes" id="UP000078113"/>
    </source>
</evidence>